<proteinExistence type="predicted"/>
<feature type="transmembrane region" description="Helical" evidence="1">
    <location>
        <begin position="224"/>
        <end position="245"/>
    </location>
</feature>
<keyword evidence="1" id="KW-1133">Transmembrane helix</keyword>
<protein>
    <submittedName>
        <fullName evidence="2">Uncharacterized protein</fullName>
    </submittedName>
</protein>
<dbReference type="AlphaFoldDB" id="A0A1L0B1I6"/>
<reference evidence="3" key="1">
    <citation type="submission" date="2016-11" db="EMBL/GenBank/DDBJ databases">
        <authorList>
            <person name="Guldener U."/>
        </authorList>
    </citation>
    <scope>NUCLEOTIDE SEQUENCE [LARGE SCALE GENOMIC DNA]</scope>
</reference>
<dbReference type="VEuPathDB" id="FungiDB:HGUI_01852"/>
<dbReference type="EMBL" id="FQNF01000028">
    <property type="protein sequence ID" value="SGZ39652.1"/>
    <property type="molecule type" value="Genomic_DNA"/>
</dbReference>
<organism evidence="2 3">
    <name type="scientific">Hanseniaspora guilliermondii</name>
    <dbReference type="NCBI Taxonomy" id="56406"/>
    <lineage>
        <taxon>Eukaryota</taxon>
        <taxon>Fungi</taxon>
        <taxon>Dikarya</taxon>
        <taxon>Ascomycota</taxon>
        <taxon>Saccharomycotina</taxon>
        <taxon>Saccharomycetes</taxon>
        <taxon>Saccharomycodales</taxon>
        <taxon>Saccharomycodaceae</taxon>
        <taxon>Hanseniaspora</taxon>
    </lineage>
</organism>
<accession>A0A1L0B1I6</accession>
<keyword evidence="1" id="KW-0812">Transmembrane</keyword>
<evidence type="ECO:0000313" key="3">
    <source>
        <dbReference type="Proteomes" id="UP000183365"/>
    </source>
</evidence>
<gene>
    <name evidence="2" type="ORF">HGUI_01852</name>
</gene>
<keyword evidence="3" id="KW-1185">Reference proteome</keyword>
<evidence type="ECO:0000313" key="2">
    <source>
        <dbReference type="EMBL" id="SGZ39652.1"/>
    </source>
</evidence>
<dbReference type="Proteomes" id="UP000183365">
    <property type="component" value="Unassembled WGS sequence"/>
</dbReference>
<evidence type="ECO:0000256" key="1">
    <source>
        <dbReference type="SAM" id="Phobius"/>
    </source>
</evidence>
<dbReference type="OrthoDB" id="10352516at2759"/>
<name>A0A1L0B1I6_9ASCO</name>
<keyword evidence="1" id="KW-0472">Membrane</keyword>
<sequence length="376" mass="43806">MIFNNSYNSHLTQFSKDSLNWSKITKDSLRKVSGPWETLDKNITRKKSLDEMTFKGKSIELIKPDTCDVFGPQNSQRIIRRKLISKDTENIDPTTAGQKNKKFDNTQDYKQSQELLNYVAYENIPADRSYQTLIFDSERKDKPICNFEEDLDLITKYLNAIKLMSSYLFKKVNSFKNSPDYFFPGQRLDVFSLKMQLTLNFTKYACFYFLPSHEANLKIGKMSFLVLLMFTTLQFICNYFSLTYFKNDILTHSNRKILNKINNSSLSLSIKKYIIGQNIFTNAVLQAHFLRLLVANLQNVSTTDKSYVYYAFQALVAINYIINLDELIFDLLPIFLTIKDIKEQRYNYSLNGNEESAFETRSGIREEAVSMSSEMT</sequence>